<reference evidence="6" key="1">
    <citation type="submission" date="2022-12" db="EMBL/GenBank/DDBJ databases">
        <title>Description and comparative metabolic analysis of Aerococcus sp. nov., isolated from the feces of a pig.</title>
        <authorList>
            <person name="Chang Y.-H."/>
        </authorList>
    </citation>
    <scope>NUCLEOTIDE SEQUENCE</scope>
    <source>
        <strain evidence="6">YH-aer222</strain>
    </source>
</reference>
<dbReference type="CDD" id="cd00165">
    <property type="entry name" value="S4"/>
    <property type="match status" value="1"/>
</dbReference>
<evidence type="ECO:0000256" key="3">
    <source>
        <dbReference type="PROSITE-ProRule" id="PRU00182"/>
    </source>
</evidence>
<dbReference type="PROSITE" id="PS50889">
    <property type="entry name" value="S4"/>
    <property type="match status" value="1"/>
</dbReference>
<evidence type="ECO:0000259" key="5">
    <source>
        <dbReference type="Pfam" id="PF01728"/>
    </source>
</evidence>
<dbReference type="PANTHER" id="PTHR32319:SF0">
    <property type="entry name" value="BACTERIAL HEMOLYSIN-LIKE PROTEIN"/>
    <property type="match status" value="1"/>
</dbReference>
<dbReference type="SUPFAM" id="SSF53335">
    <property type="entry name" value="S-adenosyl-L-methionine-dependent methyltransferases"/>
    <property type="match status" value="1"/>
</dbReference>
<protein>
    <submittedName>
        <fullName evidence="6">TlyA family RNA methyltransferase</fullName>
    </submittedName>
</protein>
<accession>A0A9X3FMB3</accession>
<proteinExistence type="inferred from homology"/>
<keyword evidence="6" id="KW-0489">Methyltransferase</keyword>
<comment type="similarity">
    <text evidence="2">Belongs to the TlyA family.</text>
</comment>
<dbReference type="GO" id="GO:0003723">
    <property type="term" value="F:RNA binding"/>
    <property type="evidence" value="ECO:0007669"/>
    <property type="project" value="UniProtKB-KW"/>
</dbReference>
<dbReference type="EMBL" id="JAPRFR010000001">
    <property type="protein sequence ID" value="MCZ0725298.1"/>
    <property type="molecule type" value="Genomic_DNA"/>
</dbReference>
<dbReference type="Gene3D" id="3.10.290.10">
    <property type="entry name" value="RNA-binding S4 domain"/>
    <property type="match status" value="1"/>
</dbReference>
<dbReference type="InterPro" id="IPR004538">
    <property type="entry name" value="Hemolysin_A/TlyA"/>
</dbReference>
<feature type="domain" description="RNA-binding S4" evidence="4">
    <location>
        <begin position="5"/>
        <end position="36"/>
    </location>
</feature>
<keyword evidence="7" id="KW-1185">Reference proteome</keyword>
<dbReference type="GO" id="GO:0032259">
    <property type="term" value="P:methylation"/>
    <property type="evidence" value="ECO:0007669"/>
    <property type="project" value="UniProtKB-KW"/>
</dbReference>
<keyword evidence="1 3" id="KW-0694">RNA-binding</keyword>
<dbReference type="NCBIfam" id="TIGR00478">
    <property type="entry name" value="tly"/>
    <property type="match status" value="1"/>
</dbReference>
<dbReference type="AlphaFoldDB" id="A0A9X3FMB3"/>
<evidence type="ECO:0000259" key="4">
    <source>
        <dbReference type="Pfam" id="PF01479"/>
    </source>
</evidence>
<evidence type="ECO:0000256" key="2">
    <source>
        <dbReference type="ARBA" id="ARBA00029460"/>
    </source>
</evidence>
<dbReference type="Proteomes" id="UP001146670">
    <property type="component" value="Unassembled WGS sequence"/>
</dbReference>
<dbReference type="GO" id="GO:0008168">
    <property type="term" value="F:methyltransferase activity"/>
    <property type="evidence" value="ECO:0007669"/>
    <property type="project" value="UniProtKB-KW"/>
</dbReference>
<gene>
    <name evidence="6" type="ORF">OW157_01805</name>
</gene>
<dbReference type="InterPro" id="IPR029063">
    <property type="entry name" value="SAM-dependent_MTases_sf"/>
</dbReference>
<evidence type="ECO:0000256" key="1">
    <source>
        <dbReference type="ARBA" id="ARBA00022884"/>
    </source>
</evidence>
<dbReference type="RefSeq" id="WP_268751621.1">
    <property type="nucleotide sequence ID" value="NZ_JAPRFQ010000001.1"/>
</dbReference>
<evidence type="ECO:0000313" key="7">
    <source>
        <dbReference type="Proteomes" id="UP001146670"/>
    </source>
</evidence>
<dbReference type="InterPro" id="IPR047048">
    <property type="entry name" value="TlyA"/>
</dbReference>
<sequence>MDKERADILMVKQGLAPSREKAKRYIMAGQVYTDKQERVDKAGEKMPINCRLEIKGDDFPYVSRGALKLMKAKENFAIDFSDKIMLDIGSSTGGFTDFALQSGAKQVYALDVGTNQLDWRLRQDERVIVMEQTNFRFSQPEDFTAGQPELASIDVSFISLGLILPPLHHILKVGGQVAALVKPQFEAGRDKVGKKGIVRDPATHKDVLDHVLTIAKDTGFIAKNLTYSPITGGTGNIEFLLHLENTAADLGEISDTIVVDEVVKTAHQTLLV</sequence>
<keyword evidence="6" id="KW-0808">Transferase</keyword>
<organism evidence="6 7">
    <name type="scientific">Aerococcus kribbianus</name>
    <dbReference type="NCBI Taxonomy" id="2999064"/>
    <lineage>
        <taxon>Bacteria</taxon>
        <taxon>Bacillati</taxon>
        <taxon>Bacillota</taxon>
        <taxon>Bacilli</taxon>
        <taxon>Lactobacillales</taxon>
        <taxon>Aerococcaceae</taxon>
        <taxon>Aerococcus</taxon>
    </lineage>
</organism>
<dbReference type="InterPro" id="IPR036986">
    <property type="entry name" value="S4_RNA-bd_sf"/>
</dbReference>
<dbReference type="InterPro" id="IPR002942">
    <property type="entry name" value="S4_RNA-bd"/>
</dbReference>
<dbReference type="PANTHER" id="PTHR32319">
    <property type="entry name" value="BACTERIAL HEMOLYSIN-LIKE PROTEIN"/>
    <property type="match status" value="1"/>
</dbReference>
<dbReference type="Gene3D" id="3.40.50.150">
    <property type="entry name" value="Vaccinia Virus protein VP39"/>
    <property type="match status" value="1"/>
</dbReference>
<feature type="domain" description="Ribosomal RNA methyltransferase FtsJ" evidence="5">
    <location>
        <begin position="61"/>
        <end position="243"/>
    </location>
</feature>
<name>A0A9X3FMB3_9LACT</name>
<dbReference type="Pfam" id="PF01479">
    <property type="entry name" value="S4"/>
    <property type="match status" value="1"/>
</dbReference>
<dbReference type="Pfam" id="PF01728">
    <property type="entry name" value="FtsJ"/>
    <property type="match status" value="1"/>
</dbReference>
<comment type="caution">
    <text evidence="6">The sequence shown here is derived from an EMBL/GenBank/DDBJ whole genome shotgun (WGS) entry which is preliminary data.</text>
</comment>
<dbReference type="InterPro" id="IPR002877">
    <property type="entry name" value="RNA_MeTrfase_FtsJ_dom"/>
</dbReference>
<evidence type="ECO:0000313" key="6">
    <source>
        <dbReference type="EMBL" id="MCZ0725298.1"/>
    </source>
</evidence>
<dbReference type="PIRSF" id="PIRSF005578">
    <property type="entry name" value="TlyA"/>
    <property type="match status" value="1"/>
</dbReference>
<dbReference type="SUPFAM" id="SSF55174">
    <property type="entry name" value="Alpha-L RNA-binding motif"/>
    <property type="match status" value="1"/>
</dbReference>